<keyword evidence="5 6" id="KW-0472">Membrane</keyword>
<dbReference type="AlphaFoldDB" id="A0A1G2DHV4"/>
<evidence type="ECO:0000313" key="9">
    <source>
        <dbReference type="Proteomes" id="UP000178636"/>
    </source>
</evidence>
<evidence type="ECO:0000256" key="4">
    <source>
        <dbReference type="ARBA" id="ARBA00022989"/>
    </source>
</evidence>
<accession>A0A1G2DHV4</accession>
<feature type="transmembrane region" description="Helical" evidence="6">
    <location>
        <begin position="103"/>
        <end position="121"/>
    </location>
</feature>
<evidence type="ECO:0000313" key="8">
    <source>
        <dbReference type="EMBL" id="OGZ13002.1"/>
    </source>
</evidence>
<feature type="transmembrane region" description="Helical" evidence="6">
    <location>
        <begin position="12"/>
        <end position="35"/>
    </location>
</feature>
<evidence type="ECO:0000256" key="5">
    <source>
        <dbReference type="ARBA" id="ARBA00023136"/>
    </source>
</evidence>
<dbReference type="PANTHER" id="PTHR42920:SF5">
    <property type="entry name" value="EAMA DOMAIN-CONTAINING PROTEIN"/>
    <property type="match status" value="1"/>
</dbReference>
<keyword evidence="3 6" id="KW-0812">Transmembrane</keyword>
<keyword evidence="4 6" id="KW-1133">Transmembrane helix</keyword>
<evidence type="ECO:0000256" key="1">
    <source>
        <dbReference type="ARBA" id="ARBA00004651"/>
    </source>
</evidence>
<gene>
    <name evidence="8" type="ORF">A3C93_03820</name>
</gene>
<dbReference type="InterPro" id="IPR000620">
    <property type="entry name" value="EamA_dom"/>
</dbReference>
<feature type="transmembrane region" description="Helical" evidence="6">
    <location>
        <begin position="272"/>
        <end position="290"/>
    </location>
</feature>
<feature type="transmembrane region" description="Helical" evidence="6">
    <location>
        <begin position="215"/>
        <end position="233"/>
    </location>
</feature>
<dbReference type="PANTHER" id="PTHR42920">
    <property type="entry name" value="OS03G0707200 PROTEIN-RELATED"/>
    <property type="match status" value="1"/>
</dbReference>
<dbReference type="Pfam" id="PF00892">
    <property type="entry name" value="EamA"/>
    <property type="match status" value="2"/>
</dbReference>
<name>A0A1G2DHV4_9BACT</name>
<feature type="transmembrane region" description="Helical" evidence="6">
    <location>
        <begin position="133"/>
        <end position="150"/>
    </location>
</feature>
<sequence length="299" mass="31988">MAGVAPKERRTALQILSYIGLIYAALAWGSTFIMVKSAAMETGPLLLVAYRFGVAGLVMTLYLLLAGTPLFHHLRAGVGLGALIALMYITQTVGLVYTSATNSGFITGLFVVFLPLFVFLFERKGPTYRDGAVILLALLGLWLLTGGLHGANAGDLITVVAAAAYAAYIPLVDRALRDGARPFTLLTQSFVVTSAIAFLGAVMLRESFSAGNVNLWGVIIFLALVPSLSAYLAQFFAQRYVLPLAVGATFLLEPVFATLFSVYWGKEPFSDMQFTVGLVILLAMAASVDWKRASRGEAA</sequence>
<dbReference type="STRING" id="1798664.A3C93_03820"/>
<comment type="subcellular location">
    <subcellularLocation>
        <location evidence="1">Cell membrane</location>
        <topology evidence="1">Multi-pass membrane protein</topology>
    </subcellularLocation>
</comment>
<dbReference type="SUPFAM" id="SSF103481">
    <property type="entry name" value="Multidrug resistance efflux transporter EmrE"/>
    <property type="match status" value="2"/>
</dbReference>
<dbReference type="EMBL" id="MHLO01000010">
    <property type="protein sequence ID" value="OGZ13002.1"/>
    <property type="molecule type" value="Genomic_DNA"/>
</dbReference>
<protein>
    <recommendedName>
        <fullName evidence="7">EamA domain-containing protein</fullName>
    </recommendedName>
</protein>
<feature type="transmembrane region" description="Helical" evidence="6">
    <location>
        <begin position="77"/>
        <end position="97"/>
    </location>
</feature>
<evidence type="ECO:0000256" key="2">
    <source>
        <dbReference type="ARBA" id="ARBA00022475"/>
    </source>
</evidence>
<feature type="domain" description="EamA" evidence="7">
    <location>
        <begin position="17"/>
        <end position="145"/>
    </location>
</feature>
<evidence type="ECO:0000256" key="3">
    <source>
        <dbReference type="ARBA" id="ARBA00022692"/>
    </source>
</evidence>
<dbReference type="InterPro" id="IPR051258">
    <property type="entry name" value="Diverse_Substrate_Transporter"/>
</dbReference>
<evidence type="ECO:0000256" key="6">
    <source>
        <dbReference type="SAM" id="Phobius"/>
    </source>
</evidence>
<keyword evidence="2" id="KW-1003">Cell membrane</keyword>
<feature type="transmembrane region" description="Helical" evidence="6">
    <location>
        <begin position="47"/>
        <end position="65"/>
    </location>
</feature>
<feature type="transmembrane region" description="Helical" evidence="6">
    <location>
        <begin position="240"/>
        <end position="260"/>
    </location>
</feature>
<dbReference type="InterPro" id="IPR037185">
    <property type="entry name" value="EmrE-like"/>
</dbReference>
<dbReference type="Proteomes" id="UP000178636">
    <property type="component" value="Unassembled WGS sequence"/>
</dbReference>
<reference evidence="8 9" key="1">
    <citation type="journal article" date="2016" name="Nat. Commun.">
        <title>Thousands of microbial genomes shed light on interconnected biogeochemical processes in an aquifer system.</title>
        <authorList>
            <person name="Anantharaman K."/>
            <person name="Brown C.T."/>
            <person name="Hug L.A."/>
            <person name="Sharon I."/>
            <person name="Castelle C.J."/>
            <person name="Probst A.J."/>
            <person name="Thomas B.C."/>
            <person name="Singh A."/>
            <person name="Wilkins M.J."/>
            <person name="Karaoz U."/>
            <person name="Brodie E.L."/>
            <person name="Williams K.H."/>
            <person name="Hubbard S.S."/>
            <person name="Banfield J.F."/>
        </authorList>
    </citation>
    <scope>NUCLEOTIDE SEQUENCE [LARGE SCALE GENOMIC DNA]</scope>
</reference>
<organism evidence="8 9">
    <name type="scientific">Candidatus Lloydbacteria bacterium RIFCSPHIGHO2_02_FULL_54_17</name>
    <dbReference type="NCBI Taxonomy" id="1798664"/>
    <lineage>
        <taxon>Bacteria</taxon>
        <taxon>Candidatus Lloydiibacteriota</taxon>
    </lineage>
</organism>
<feature type="transmembrane region" description="Helical" evidence="6">
    <location>
        <begin position="156"/>
        <end position="176"/>
    </location>
</feature>
<evidence type="ECO:0000259" key="7">
    <source>
        <dbReference type="Pfam" id="PF00892"/>
    </source>
</evidence>
<proteinExistence type="predicted"/>
<dbReference type="GO" id="GO:0005886">
    <property type="term" value="C:plasma membrane"/>
    <property type="evidence" value="ECO:0007669"/>
    <property type="project" value="UniProtKB-SubCell"/>
</dbReference>
<feature type="domain" description="EamA" evidence="7">
    <location>
        <begin position="153"/>
        <end position="285"/>
    </location>
</feature>
<comment type="caution">
    <text evidence="8">The sequence shown here is derived from an EMBL/GenBank/DDBJ whole genome shotgun (WGS) entry which is preliminary data.</text>
</comment>
<feature type="transmembrane region" description="Helical" evidence="6">
    <location>
        <begin position="183"/>
        <end position="203"/>
    </location>
</feature>